<accession>A0A286GS63</accession>
<dbReference type="InterPro" id="IPR014284">
    <property type="entry name" value="RNA_pol_sigma-70_dom"/>
</dbReference>
<evidence type="ECO:0000259" key="5">
    <source>
        <dbReference type="Pfam" id="PF04542"/>
    </source>
</evidence>
<dbReference type="Proteomes" id="UP000219452">
    <property type="component" value="Unassembled WGS sequence"/>
</dbReference>
<dbReference type="GO" id="GO:0006352">
    <property type="term" value="P:DNA-templated transcription initiation"/>
    <property type="evidence" value="ECO:0007669"/>
    <property type="project" value="InterPro"/>
</dbReference>
<keyword evidence="3" id="KW-0731">Sigma factor</keyword>
<dbReference type="PANTHER" id="PTHR43133:SF46">
    <property type="entry name" value="RNA POLYMERASE SIGMA-70 FACTOR ECF SUBFAMILY"/>
    <property type="match status" value="1"/>
</dbReference>
<evidence type="ECO:0000313" key="7">
    <source>
        <dbReference type="EMBL" id="SOD98407.1"/>
    </source>
</evidence>
<dbReference type="InterPro" id="IPR013324">
    <property type="entry name" value="RNA_pol_sigma_r3/r4-like"/>
</dbReference>
<dbReference type="AlphaFoldDB" id="A0A286GS63"/>
<evidence type="ECO:0000256" key="1">
    <source>
        <dbReference type="ARBA" id="ARBA00010641"/>
    </source>
</evidence>
<keyword evidence="8" id="KW-1185">Reference proteome</keyword>
<proteinExistence type="inferred from homology"/>
<evidence type="ECO:0000256" key="2">
    <source>
        <dbReference type="ARBA" id="ARBA00023015"/>
    </source>
</evidence>
<dbReference type="GO" id="GO:0003677">
    <property type="term" value="F:DNA binding"/>
    <property type="evidence" value="ECO:0007669"/>
    <property type="project" value="InterPro"/>
</dbReference>
<reference evidence="8" key="1">
    <citation type="submission" date="2017-09" db="EMBL/GenBank/DDBJ databases">
        <authorList>
            <person name="Varghese N."/>
            <person name="Submissions S."/>
        </authorList>
    </citation>
    <scope>NUCLEOTIDE SEQUENCE [LARGE SCALE GENOMIC DNA]</scope>
    <source>
        <strain evidence="8">DSM 29961</strain>
    </source>
</reference>
<name>A0A286GS63_9BACT</name>
<dbReference type="Pfam" id="PF08281">
    <property type="entry name" value="Sigma70_r4_2"/>
    <property type="match status" value="1"/>
</dbReference>
<dbReference type="InterPro" id="IPR036388">
    <property type="entry name" value="WH-like_DNA-bd_sf"/>
</dbReference>
<keyword evidence="2" id="KW-0805">Transcription regulation</keyword>
<protein>
    <submittedName>
        <fullName evidence="7">RNA polymerase sigma-70 factor, ECF subfamily</fullName>
    </submittedName>
</protein>
<evidence type="ECO:0000259" key="6">
    <source>
        <dbReference type="Pfam" id="PF08281"/>
    </source>
</evidence>
<organism evidence="7 8">
    <name type="scientific">Spirosoma fluviale</name>
    <dbReference type="NCBI Taxonomy" id="1597977"/>
    <lineage>
        <taxon>Bacteria</taxon>
        <taxon>Pseudomonadati</taxon>
        <taxon>Bacteroidota</taxon>
        <taxon>Cytophagia</taxon>
        <taxon>Cytophagales</taxon>
        <taxon>Cytophagaceae</taxon>
        <taxon>Spirosoma</taxon>
    </lineage>
</organism>
<evidence type="ECO:0000256" key="4">
    <source>
        <dbReference type="ARBA" id="ARBA00023163"/>
    </source>
</evidence>
<evidence type="ECO:0000256" key="3">
    <source>
        <dbReference type="ARBA" id="ARBA00023082"/>
    </source>
</evidence>
<feature type="domain" description="RNA polymerase sigma-70 region 2" evidence="5">
    <location>
        <begin position="56"/>
        <end position="119"/>
    </location>
</feature>
<dbReference type="InterPro" id="IPR013325">
    <property type="entry name" value="RNA_pol_sigma_r2"/>
</dbReference>
<dbReference type="RefSeq" id="WP_245878011.1">
    <property type="nucleotide sequence ID" value="NZ_OCNH01000008.1"/>
</dbReference>
<dbReference type="CDD" id="cd06171">
    <property type="entry name" value="Sigma70_r4"/>
    <property type="match status" value="1"/>
</dbReference>
<dbReference type="SUPFAM" id="SSF88946">
    <property type="entry name" value="Sigma2 domain of RNA polymerase sigma factors"/>
    <property type="match status" value="1"/>
</dbReference>
<gene>
    <name evidence="7" type="ORF">SAMN06269250_6069</name>
</gene>
<dbReference type="InterPro" id="IPR014327">
    <property type="entry name" value="RNA_pol_sigma70_bacteroid"/>
</dbReference>
<dbReference type="NCBIfam" id="TIGR02937">
    <property type="entry name" value="sigma70-ECF"/>
    <property type="match status" value="1"/>
</dbReference>
<comment type="similarity">
    <text evidence="1">Belongs to the sigma-70 factor family. ECF subfamily.</text>
</comment>
<dbReference type="InterPro" id="IPR013249">
    <property type="entry name" value="RNA_pol_sigma70_r4_t2"/>
</dbReference>
<dbReference type="GO" id="GO:0016987">
    <property type="term" value="F:sigma factor activity"/>
    <property type="evidence" value="ECO:0007669"/>
    <property type="project" value="UniProtKB-KW"/>
</dbReference>
<dbReference type="Gene3D" id="1.10.10.10">
    <property type="entry name" value="Winged helix-like DNA-binding domain superfamily/Winged helix DNA-binding domain"/>
    <property type="match status" value="1"/>
</dbReference>
<evidence type="ECO:0000313" key="8">
    <source>
        <dbReference type="Proteomes" id="UP000219452"/>
    </source>
</evidence>
<dbReference type="Pfam" id="PF04542">
    <property type="entry name" value="Sigma70_r2"/>
    <property type="match status" value="1"/>
</dbReference>
<dbReference type="InterPro" id="IPR007627">
    <property type="entry name" value="RNA_pol_sigma70_r2"/>
</dbReference>
<dbReference type="Gene3D" id="1.10.1740.10">
    <property type="match status" value="1"/>
</dbReference>
<keyword evidence="4" id="KW-0804">Transcription</keyword>
<dbReference type="SUPFAM" id="SSF88659">
    <property type="entry name" value="Sigma3 and sigma4 domains of RNA polymerase sigma factors"/>
    <property type="match status" value="1"/>
</dbReference>
<dbReference type="PANTHER" id="PTHR43133">
    <property type="entry name" value="RNA POLYMERASE ECF-TYPE SIGMA FACTO"/>
    <property type="match status" value="1"/>
</dbReference>
<sequence>MMQVVYSGLPTDGQPAVGPALVPPAGTEHIPELVADSEFFVREAFKADPQRGCELLFRLYYQPLCTHAVRFVYAKDVAEDLVADVFYTFWNTRAYLSVQQSFRGYLFRSVRNRAYNYIAHELKHSDSLDSVANQPVSTEEPEAIMRFEELHHKVDVLVDGLPPQCRKVFILNRFEGRRAKDIAAELQISVRTVEVHIAKALSVLRSGLRDHWLLWAVIIGLGKSLTPVFFD</sequence>
<dbReference type="InterPro" id="IPR039425">
    <property type="entry name" value="RNA_pol_sigma-70-like"/>
</dbReference>
<dbReference type="EMBL" id="OCNH01000008">
    <property type="protein sequence ID" value="SOD98407.1"/>
    <property type="molecule type" value="Genomic_DNA"/>
</dbReference>
<dbReference type="NCBIfam" id="TIGR02985">
    <property type="entry name" value="Sig70_bacteroi1"/>
    <property type="match status" value="1"/>
</dbReference>
<feature type="domain" description="RNA polymerase sigma factor 70 region 4 type 2" evidence="6">
    <location>
        <begin position="153"/>
        <end position="201"/>
    </location>
</feature>
<dbReference type="PROSITE" id="PS50096">
    <property type="entry name" value="IQ"/>
    <property type="match status" value="1"/>
</dbReference>